<dbReference type="Pfam" id="PF05199">
    <property type="entry name" value="GMC_oxred_C"/>
    <property type="match status" value="1"/>
</dbReference>
<evidence type="ECO:0000313" key="8">
    <source>
        <dbReference type="Proteomes" id="UP000250140"/>
    </source>
</evidence>
<dbReference type="InterPro" id="IPR012132">
    <property type="entry name" value="GMC_OxRdtase"/>
</dbReference>
<feature type="binding site" evidence="3">
    <location>
        <position position="232"/>
    </location>
    <ligand>
        <name>FAD</name>
        <dbReference type="ChEBI" id="CHEBI:57692"/>
    </ligand>
</feature>
<dbReference type="InterPro" id="IPR000172">
    <property type="entry name" value="GMC_OxRdtase_N"/>
</dbReference>
<dbReference type="PANTHER" id="PTHR11552:SF134">
    <property type="entry name" value="GLUCOSE-METHANOL-CHOLINE OXIDOREDUCTASE N-TERMINAL DOMAIN-CONTAINING PROTEIN"/>
    <property type="match status" value="1"/>
</dbReference>
<evidence type="ECO:0000259" key="6">
    <source>
        <dbReference type="PROSITE" id="PS00624"/>
    </source>
</evidence>
<dbReference type="InterPro" id="IPR036188">
    <property type="entry name" value="FAD/NAD-bd_sf"/>
</dbReference>
<dbReference type="InterPro" id="IPR007867">
    <property type="entry name" value="GMC_OxRtase_C"/>
</dbReference>
<dbReference type="SUPFAM" id="SSF54373">
    <property type="entry name" value="FAD-linked reductases, C-terminal domain"/>
    <property type="match status" value="1"/>
</dbReference>
<dbReference type="GO" id="GO:0050660">
    <property type="term" value="F:flavin adenine dinucleotide binding"/>
    <property type="evidence" value="ECO:0007669"/>
    <property type="project" value="InterPro"/>
</dbReference>
<feature type="domain" description="Glucose-methanol-choline oxidoreductase N-terminal" evidence="5">
    <location>
        <begin position="85"/>
        <end position="108"/>
    </location>
</feature>
<evidence type="ECO:0000256" key="3">
    <source>
        <dbReference type="PIRSR" id="PIRSR000137-2"/>
    </source>
</evidence>
<evidence type="ECO:0000256" key="2">
    <source>
        <dbReference type="PIRSR" id="PIRSR000137-1"/>
    </source>
</evidence>
<dbReference type="PIRSF" id="PIRSF000137">
    <property type="entry name" value="Alcohol_oxidase"/>
    <property type="match status" value="1"/>
</dbReference>
<dbReference type="AlphaFoldDB" id="A0A8E2JYA4"/>
<dbReference type="OrthoDB" id="269227at2759"/>
<dbReference type="PANTHER" id="PTHR11552">
    <property type="entry name" value="GLUCOSE-METHANOL-CHOLINE GMC OXIDOREDUCTASE"/>
    <property type="match status" value="1"/>
</dbReference>
<dbReference type="PROSITE" id="PS00623">
    <property type="entry name" value="GMC_OXRED_1"/>
    <property type="match status" value="1"/>
</dbReference>
<keyword evidence="3 4" id="KW-0274">FAD</keyword>
<comment type="similarity">
    <text evidence="1 4">Belongs to the GMC oxidoreductase family.</text>
</comment>
<reference evidence="7 8" key="1">
    <citation type="journal article" date="2016" name="Nat. Commun.">
        <title>Ectomycorrhizal ecology is imprinted in the genome of the dominant symbiotic fungus Cenococcum geophilum.</title>
        <authorList>
            <consortium name="DOE Joint Genome Institute"/>
            <person name="Peter M."/>
            <person name="Kohler A."/>
            <person name="Ohm R.A."/>
            <person name="Kuo A."/>
            <person name="Krutzmann J."/>
            <person name="Morin E."/>
            <person name="Arend M."/>
            <person name="Barry K.W."/>
            <person name="Binder M."/>
            <person name="Choi C."/>
            <person name="Clum A."/>
            <person name="Copeland A."/>
            <person name="Grisel N."/>
            <person name="Haridas S."/>
            <person name="Kipfer T."/>
            <person name="LaButti K."/>
            <person name="Lindquist E."/>
            <person name="Lipzen A."/>
            <person name="Maire R."/>
            <person name="Meier B."/>
            <person name="Mihaltcheva S."/>
            <person name="Molinier V."/>
            <person name="Murat C."/>
            <person name="Poggeler S."/>
            <person name="Quandt C.A."/>
            <person name="Sperisen C."/>
            <person name="Tritt A."/>
            <person name="Tisserant E."/>
            <person name="Crous P.W."/>
            <person name="Henrissat B."/>
            <person name="Nehls U."/>
            <person name="Egli S."/>
            <person name="Spatafora J.W."/>
            <person name="Grigoriev I.V."/>
            <person name="Martin F.M."/>
        </authorList>
    </citation>
    <scope>NUCLEOTIDE SEQUENCE [LARGE SCALE GENOMIC DNA]</scope>
    <source>
        <strain evidence="7 8">CBS 207.34</strain>
    </source>
</reference>
<dbReference type="Pfam" id="PF00732">
    <property type="entry name" value="GMC_oxred_N"/>
    <property type="match status" value="1"/>
</dbReference>
<feature type="active site" description="Proton acceptor" evidence="2">
    <location>
        <position position="540"/>
    </location>
</feature>
<name>A0A8E2JYA4_9PEZI</name>
<organism evidence="7 8">
    <name type="scientific">Glonium stellatum</name>
    <dbReference type="NCBI Taxonomy" id="574774"/>
    <lineage>
        <taxon>Eukaryota</taxon>
        <taxon>Fungi</taxon>
        <taxon>Dikarya</taxon>
        <taxon>Ascomycota</taxon>
        <taxon>Pezizomycotina</taxon>
        <taxon>Dothideomycetes</taxon>
        <taxon>Pleosporomycetidae</taxon>
        <taxon>Gloniales</taxon>
        <taxon>Gloniaceae</taxon>
        <taxon>Glonium</taxon>
    </lineage>
</organism>
<evidence type="ECO:0000256" key="4">
    <source>
        <dbReference type="RuleBase" id="RU003968"/>
    </source>
</evidence>
<dbReference type="Proteomes" id="UP000250140">
    <property type="component" value="Unassembled WGS sequence"/>
</dbReference>
<dbReference type="EMBL" id="KV748700">
    <property type="protein sequence ID" value="OCL13577.1"/>
    <property type="molecule type" value="Genomic_DNA"/>
</dbReference>
<accession>A0A8E2JYA4</accession>
<keyword evidence="8" id="KW-1185">Reference proteome</keyword>
<dbReference type="SUPFAM" id="SSF51905">
    <property type="entry name" value="FAD/NAD(P)-binding domain"/>
    <property type="match status" value="1"/>
</dbReference>
<sequence length="570" mass="62204">MGSKMPYDFIVVGSGPAGACLASRLASSKRLPSVLLLEAGGVNSNKNIRLLADRYDTFGLQDLNWGYKTVPQKNLNGRQVDYSRGKGLGGSSAINFALYTVGPRDDYDEWARIVGDNAFSWQNARKCYDKLETYSMNHQTHLKKYLDPSPLAHGSAGPLPISFPQTWEKGFFELLDAAEAFGMHLNPDTNSGDPIGIGITPSTAANSTRVTASSVFLEKSPINLTIMTDSPVSKVLFDRKRAIGVISNGRMYTVSREVIISAGAVNTPQLLLLSGVGPQDELAVHEIECVHHLPGVGKNLQDRYIVPLIAQRVDGTNDRAALLTNPSALTAAREQFDKDGTGPLTVIFNSLILGWVRNNRLFQSNEFMLLPTEVQTHLRRPTVPSYEIGTYTRTNSPLADISKDYLTVSVIGMSVQSTGTITLASADPNDAPVCDPNAFSSPFDRLNAIEGVKYIMDFMNSPAVAKDIIQPFSMPASTSDEDIWLFIQENSKTSWHMSCTAKMGKIDDPTACVDNDFKVFGLKSLRVVDMSVTPFITNCHVVAVAYLVGEIAAEKIIQEYGLDNTSETKV</sequence>
<comment type="cofactor">
    <cofactor evidence="3">
        <name>FAD</name>
        <dbReference type="ChEBI" id="CHEBI:57692"/>
    </cofactor>
</comment>
<dbReference type="Gene3D" id="3.50.50.60">
    <property type="entry name" value="FAD/NAD(P)-binding domain"/>
    <property type="match status" value="1"/>
</dbReference>
<feature type="active site" description="Proton donor" evidence="2">
    <location>
        <position position="496"/>
    </location>
</feature>
<keyword evidence="4" id="KW-0285">Flavoprotein</keyword>
<gene>
    <name evidence="7" type="ORF">AOQ84DRAFT_282820</name>
</gene>
<protein>
    <submittedName>
        <fullName evidence="7">GMC oxidoreductase</fullName>
    </submittedName>
</protein>
<evidence type="ECO:0000256" key="1">
    <source>
        <dbReference type="ARBA" id="ARBA00010790"/>
    </source>
</evidence>
<feature type="binding site" evidence="3">
    <location>
        <begin position="495"/>
        <end position="496"/>
    </location>
    <ligand>
        <name>FAD</name>
        <dbReference type="ChEBI" id="CHEBI:57692"/>
    </ligand>
</feature>
<proteinExistence type="inferred from homology"/>
<dbReference type="Gene3D" id="3.30.560.10">
    <property type="entry name" value="Glucose Oxidase, domain 3"/>
    <property type="match status" value="1"/>
</dbReference>
<evidence type="ECO:0000259" key="5">
    <source>
        <dbReference type="PROSITE" id="PS00623"/>
    </source>
</evidence>
<dbReference type="PROSITE" id="PS00624">
    <property type="entry name" value="GMC_OXRED_2"/>
    <property type="match status" value="1"/>
</dbReference>
<evidence type="ECO:0000313" key="7">
    <source>
        <dbReference type="EMBL" id="OCL13577.1"/>
    </source>
</evidence>
<feature type="domain" description="Glucose-methanol-choline oxidoreductase N-terminal" evidence="6">
    <location>
        <begin position="263"/>
        <end position="277"/>
    </location>
</feature>
<dbReference type="GO" id="GO:0016614">
    <property type="term" value="F:oxidoreductase activity, acting on CH-OH group of donors"/>
    <property type="evidence" value="ECO:0007669"/>
    <property type="project" value="InterPro"/>
</dbReference>